<keyword evidence="1 2" id="KW-0472">Membrane</keyword>
<comment type="caution">
    <text evidence="4">The sequence shown here is derived from an EMBL/GenBank/DDBJ whole genome shotgun (WGS) entry which is preliminary data.</text>
</comment>
<dbReference type="PANTHER" id="PTHR30329:SF20">
    <property type="entry name" value="EXPORTED PROTEIN"/>
    <property type="match status" value="1"/>
</dbReference>
<feature type="domain" description="OmpA-like" evidence="3">
    <location>
        <begin position="246"/>
        <end position="364"/>
    </location>
</feature>
<dbReference type="InterPro" id="IPR010657">
    <property type="entry name" value="ImpA_N"/>
</dbReference>
<dbReference type="EMBL" id="JAZDQJ010000052">
    <property type="protein sequence ID" value="MEE1937138.1"/>
    <property type="molecule type" value="Genomic_DNA"/>
</dbReference>
<evidence type="ECO:0000313" key="5">
    <source>
        <dbReference type="Proteomes" id="UP001335100"/>
    </source>
</evidence>
<name>A0ABU7I0C8_9PSED</name>
<dbReference type="Pfam" id="PF06812">
    <property type="entry name" value="ImpA_N"/>
    <property type="match status" value="1"/>
</dbReference>
<dbReference type="InterPro" id="IPR006665">
    <property type="entry name" value="OmpA-like"/>
</dbReference>
<dbReference type="CDD" id="cd07185">
    <property type="entry name" value="OmpA_C-like"/>
    <property type="match status" value="1"/>
</dbReference>
<feature type="transmembrane region" description="Helical" evidence="2">
    <location>
        <begin position="218"/>
        <end position="237"/>
    </location>
</feature>
<keyword evidence="2" id="KW-0812">Transmembrane</keyword>
<keyword evidence="2" id="KW-1133">Transmembrane helix</keyword>
<evidence type="ECO:0000256" key="2">
    <source>
        <dbReference type="SAM" id="Phobius"/>
    </source>
</evidence>
<proteinExistence type="predicted"/>
<dbReference type="InterPro" id="IPR036737">
    <property type="entry name" value="OmpA-like_sf"/>
</dbReference>
<sequence>MTAVFATSARIGGDPRHLDAFKHLCRELERLSHPACPDVDWLRVESLCLVVFKENGVDLQSTVAFTLAQGNLRGVEGLVQGFALLEGLAGQWPDIWPTTDATRLEILDWLYRQVLVLLRGLGGLATGVASLQQLQTQVHRVQGLLLGHVDQLPATWPSLQQYIAALLQQLERGRLPLPGLPPTFRAGEPERVMPVFILPPAPAPAPVFIAPRRRKARIAWGLGVAGLLVVLAGGAYWQAQLREAMRLPEAVSLDSLAVFDAGSAEFRDDATKPLMHALVQLKVKPGWLIVITGHADNTGNSTRNQALSRDRALAVRDWMQRMSPIPDDCFAIRDAADSQPVASNDNELGRAANRRVDIQLVPQAGVCGAG</sequence>
<dbReference type="PROSITE" id="PS51123">
    <property type="entry name" value="OMPA_2"/>
    <property type="match status" value="1"/>
</dbReference>
<dbReference type="InterPro" id="IPR050330">
    <property type="entry name" value="Bact_OuterMem_StrucFunc"/>
</dbReference>
<evidence type="ECO:0000313" key="4">
    <source>
        <dbReference type="EMBL" id="MEE1937138.1"/>
    </source>
</evidence>
<dbReference type="Pfam" id="PF00691">
    <property type="entry name" value="OmpA"/>
    <property type="match status" value="1"/>
</dbReference>
<dbReference type="Gene3D" id="3.30.1330.60">
    <property type="entry name" value="OmpA-like domain"/>
    <property type="match status" value="1"/>
</dbReference>
<accession>A0ABU7I0C8</accession>
<gene>
    <name evidence="4" type="ORF">V0R50_28265</name>
</gene>
<dbReference type="SUPFAM" id="SSF103088">
    <property type="entry name" value="OmpA-like"/>
    <property type="match status" value="1"/>
</dbReference>
<dbReference type="RefSeq" id="WP_330077799.1">
    <property type="nucleotide sequence ID" value="NZ_JAZDQJ010000052.1"/>
</dbReference>
<dbReference type="Proteomes" id="UP001335100">
    <property type="component" value="Unassembled WGS sequence"/>
</dbReference>
<evidence type="ECO:0000259" key="3">
    <source>
        <dbReference type="PROSITE" id="PS51123"/>
    </source>
</evidence>
<keyword evidence="5" id="KW-1185">Reference proteome</keyword>
<dbReference type="PANTHER" id="PTHR30329">
    <property type="entry name" value="STATOR ELEMENT OF FLAGELLAR MOTOR COMPLEX"/>
    <property type="match status" value="1"/>
</dbReference>
<evidence type="ECO:0000256" key="1">
    <source>
        <dbReference type="PROSITE-ProRule" id="PRU00473"/>
    </source>
</evidence>
<reference evidence="4 5" key="1">
    <citation type="submission" date="2024-01" db="EMBL/GenBank/DDBJ databases">
        <title>Unpublished Manusciprt.</title>
        <authorList>
            <person name="Duman M."/>
            <person name="Valdes E.G."/>
            <person name="Ajmi N."/>
            <person name="Altun S."/>
            <person name="Saticioglu I.B."/>
        </authorList>
    </citation>
    <scope>NUCLEOTIDE SEQUENCE [LARGE SCALE GENOMIC DNA]</scope>
    <source>
        <strain evidence="4 5">148P</strain>
    </source>
</reference>
<protein>
    <submittedName>
        <fullName evidence="4">Type VI secretion system ImpA family N-terminal domain-containing protein</fullName>
    </submittedName>
</protein>
<organism evidence="4 5">
    <name type="scientific">Pseudomonas ulcerans</name>
    <dbReference type="NCBI Taxonomy" id="3115852"/>
    <lineage>
        <taxon>Bacteria</taxon>
        <taxon>Pseudomonadati</taxon>
        <taxon>Pseudomonadota</taxon>
        <taxon>Gammaproteobacteria</taxon>
        <taxon>Pseudomonadales</taxon>
        <taxon>Pseudomonadaceae</taxon>
        <taxon>Pseudomonas</taxon>
    </lineage>
</organism>